<evidence type="ECO:0000256" key="3">
    <source>
        <dbReference type="ARBA" id="ARBA00022475"/>
    </source>
</evidence>
<organism evidence="9 10">
    <name type="scientific">Sphingopyxis granuli</name>
    <dbReference type="NCBI Taxonomy" id="267128"/>
    <lineage>
        <taxon>Bacteria</taxon>
        <taxon>Pseudomonadati</taxon>
        <taxon>Pseudomonadota</taxon>
        <taxon>Alphaproteobacteria</taxon>
        <taxon>Sphingomonadales</taxon>
        <taxon>Sphingomonadaceae</taxon>
        <taxon>Sphingopyxis</taxon>
    </lineage>
</organism>
<proteinExistence type="inferred from homology"/>
<dbReference type="PANTHER" id="PTHR30506">
    <property type="entry name" value="INNER MEMBRANE PROTEIN"/>
    <property type="match status" value="1"/>
</dbReference>
<evidence type="ECO:0000313" key="9">
    <source>
        <dbReference type="EMBL" id="AMG73333.1"/>
    </source>
</evidence>
<feature type="transmembrane region" description="Helical" evidence="7">
    <location>
        <begin position="37"/>
        <end position="57"/>
    </location>
</feature>
<dbReference type="AlphaFoldDB" id="A0AA86GIS9"/>
<evidence type="ECO:0000256" key="5">
    <source>
        <dbReference type="ARBA" id="ARBA00022989"/>
    </source>
</evidence>
<dbReference type="InterPro" id="IPR005115">
    <property type="entry name" value="Gly_transporter"/>
</dbReference>
<evidence type="ECO:0000259" key="8">
    <source>
        <dbReference type="Pfam" id="PF03458"/>
    </source>
</evidence>
<sequence>MDAIDNALLVRLLDLVGIGVFALSGALMAVRLRQTLVTACFFALVTGVGGGSVRDLLIGAPVFWVQDGAIAAVCIAIALTVWLTPERWWRRGQLLEWADAVGLAAYSVFGTAKAISWGVPPVPALMMGVITGCVGGTIRDVLAGVPSIIMRPEIYVTAGALASGLFLALLWLGAGTAVAAVTGATAGFILRGAAIRWSLGLPTYGRAGGDGTS</sequence>
<protein>
    <submittedName>
        <fullName evidence="9">YghA protein</fullName>
    </submittedName>
</protein>
<feature type="transmembrane region" description="Helical" evidence="7">
    <location>
        <begin position="178"/>
        <end position="199"/>
    </location>
</feature>
<feature type="transmembrane region" description="Helical" evidence="7">
    <location>
        <begin position="12"/>
        <end position="30"/>
    </location>
</feature>
<name>A0AA86GIS9_9SPHN</name>
<dbReference type="KEGG" id="sgi:SGRAN_0939"/>
<evidence type="ECO:0000256" key="2">
    <source>
        <dbReference type="ARBA" id="ARBA00008193"/>
    </source>
</evidence>
<dbReference type="RefSeq" id="WP_067181078.1">
    <property type="nucleotide sequence ID" value="NZ_CP012199.1"/>
</dbReference>
<gene>
    <name evidence="9" type="ORF">SGRAN_0939</name>
</gene>
<feature type="domain" description="Glycine transporter" evidence="8">
    <location>
        <begin position="97"/>
        <end position="169"/>
    </location>
</feature>
<feature type="domain" description="Glycine transporter" evidence="8">
    <location>
        <begin position="12"/>
        <end position="84"/>
    </location>
</feature>
<feature type="transmembrane region" description="Helical" evidence="7">
    <location>
        <begin position="97"/>
        <end position="116"/>
    </location>
</feature>
<evidence type="ECO:0000313" key="10">
    <source>
        <dbReference type="Proteomes" id="UP000058599"/>
    </source>
</evidence>
<keyword evidence="4 7" id="KW-0812">Transmembrane</keyword>
<keyword evidence="3" id="KW-1003">Cell membrane</keyword>
<accession>A0AA86GIS9</accession>
<keyword evidence="5 7" id="KW-1133">Transmembrane helix</keyword>
<keyword evidence="6 7" id="KW-0472">Membrane</keyword>
<dbReference type="Pfam" id="PF03458">
    <property type="entry name" value="Gly_transporter"/>
    <property type="match status" value="2"/>
</dbReference>
<comment type="similarity">
    <text evidence="2">Belongs to the UPF0126 family.</text>
</comment>
<dbReference type="EMBL" id="CP012199">
    <property type="protein sequence ID" value="AMG73333.1"/>
    <property type="molecule type" value="Genomic_DNA"/>
</dbReference>
<dbReference type="Proteomes" id="UP000058599">
    <property type="component" value="Chromosome"/>
</dbReference>
<feature type="transmembrane region" description="Helical" evidence="7">
    <location>
        <begin position="63"/>
        <end position="85"/>
    </location>
</feature>
<comment type="subcellular location">
    <subcellularLocation>
        <location evidence="1">Cell membrane</location>
        <topology evidence="1">Multi-pass membrane protein</topology>
    </subcellularLocation>
</comment>
<evidence type="ECO:0000256" key="7">
    <source>
        <dbReference type="SAM" id="Phobius"/>
    </source>
</evidence>
<dbReference type="GO" id="GO:0005886">
    <property type="term" value="C:plasma membrane"/>
    <property type="evidence" value="ECO:0007669"/>
    <property type="project" value="UniProtKB-SubCell"/>
</dbReference>
<reference evidence="9 10" key="1">
    <citation type="journal article" date="2016" name="BMC Genomics">
        <title>Genomic analysis of the nitrate-respiring Sphingopyxis granuli (formerly Sphingomonas macrogoltabida) strain TFA.</title>
        <authorList>
            <person name="Garcia-Romero I."/>
            <person name="Perez-Pulido A.J."/>
            <person name="Gonzalez-Flores Y.E."/>
            <person name="Reyes-Ramirez F."/>
            <person name="Santero E."/>
            <person name="Floriano B."/>
        </authorList>
    </citation>
    <scope>NUCLEOTIDE SEQUENCE [LARGE SCALE GENOMIC DNA]</scope>
    <source>
        <strain evidence="9 10">TFA</strain>
    </source>
</reference>
<evidence type="ECO:0000256" key="1">
    <source>
        <dbReference type="ARBA" id="ARBA00004651"/>
    </source>
</evidence>
<evidence type="ECO:0000256" key="4">
    <source>
        <dbReference type="ARBA" id="ARBA00022692"/>
    </source>
</evidence>
<dbReference type="PANTHER" id="PTHR30506:SF3">
    <property type="entry name" value="UPF0126 INNER MEMBRANE PROTEIN YADS-RELATED"/>
    <property type="match status" value="1"/>
</dbReference>
<evidence type="ECO:0000256" key="6">
    <source>
        <dbReference type="ARBA" id="ARBA00023136"/>
    </source>
</evidence>
<keyword evidence="10" id="KW-1185">Reference proteome</keyword>